<dbReference type="PANTHER" id="PTHR44858:SF1">
    <property type="entry name" value="UDP-N-ACETYLGLUCOSAMINE--PEPTIDE N-ACETYLGLUCOSAMINYLTRANSFERASE SPINDLY-RELATED"/>
    <property type="match status" value="1"/>
</dbReference>
<dbReference type="PROSITE" id="PS50005">
    <property type="entry name" value="TPR"/>
    <property type="match status" value="1"/>
</dbReference>
<accession>A0A7U4LE77</accession>
<dbReference type="KEGG" id="sphi:TS85_03325"/>
<dbReference type="Gene3D" id="1.25.40.10">
    <property type="entry name" value="Tetratricopeptide repeat domain"/>
    <property type="match status" value="2"/>
</dbReference>
<dbReference type="PANTHER" id="PTHR44858">
    <property type="entry name" value="TETRATRICOPEPTIDE REPEAT PROTEIN 6"/>
    <property type="match status" value="1"/>
</dbReference>
<feature type="domain" description="DUF3857" evidence="5">
    <location>
        <begin position="61"/>
        <end position="223"/>
    </location>
</feature>
<dbReference type="Gene3D" id="2.60.40.3140">
    <property type="match status" value="1"/>
</dbReference>
<gene>
    <name evidence="6" type="ORF">TS85_03325</name>
</gene>
<dbReference type="RefSeq" id="WP_044330396.1">
    <property type="nucleotide sequence ID" value="NZ_CP010836.1"/>
</dbReference>
<reference evidence="6 7" key="2">
    <citation type="submission" date="2015-02" db="EMBL/GenBank/DDBJ databases">
        <title>The complete genome of Sphingomonas hengshuiensis sp. WHSC-8 isolated from soil of Hengshui Lake.</title>
        <authorList>
            <person name="Wei S."/>
            <person name="Guo J."/>
            <person name="Su C."/>
            <person name="Wu R."/>
            <person name="Zhang Z."/>
            <person name="Liang K."/>
            <person name="Li H."/>
            <person name="Wang T."/>
            <person name="Liu H."/>
            <person name="Zhang C."/>
            <person name="Li Z."/>
            <person name="Wang Q."/>
            <person name="Meng J."/>
        </authorList>
    </citation>
    <scope>NUCLEOTIDE SEQUENCE [LARGE SCALE GENOMIC DNA]</scope>
    <source>
        <strain evidence="6 7">WHSC-8</strain>
    </source>
</reference>
<dbReference type="Proteomes" id="UP000032300">
    <property type="component" value="Chromosome"/>
</dbReference>
<dbReference type="OrthoDB" id="98874at2"/>
<keyword evidence="7" id="KW-1185">Reference proteome</keyword>
<keyword evidence="4" id="KW-0732">Signal</keyword>
<keyword evidence="2 3" id="KW-0802">TPR repeat</keyword>
<evidence type="ECO:0000259" key="5">
    <source>
        <dbReference type="Pfam" id="PF12969"/>
    </source>
</evidence>
<dbReference type="Gene3D" id="3.10.620.30">
    <property type="match status" value="1"/>
</dbReference>
<dbReference type="InterPro" id="IPR011990">
    <property type="entry name" value="TPR-like_helical_dom_sf"/>
</dbReference>
<dbReference type="Pfam" id="PF12969">
    <property type="entry name" value="DUF3857"/>
    <property type="match status" value="1"/>
</dbReference>
<feature type="chain" id="PRO_5031304549" description="DUF3857 domain-containing protein" evidence="4">
    <location>
        <begin position="20"/>
        <end position="932"/>
    </location>
</feature>
<sequence length="932" mass="98618">MLRYGVVTVSLLAATAAHAGDKPLYQPAPGWVLAAPAPTGAADGDAASMVTFDNQQRIAADGTLWGYVERATRILSVAQLSQAGTVSIEWQPQHGDLIVHAVDIVRGGQRIDALKAGPQFTVIRREKGLEAQMLDGTLTATLAVEGLQVGDVLDVRHTVTRRDPALAGNAVAIGPILSQPLKLGFGRTRLMWPQGTPVQWKVYPVGATPRESDAAGWHVLEFTLPLARQPEAAAMAPGRFQRPPIVEATTFADWAAVSKVMAPLYKTEGLIAPGSALATEVAKIAKAESDPVRRTALALKLVQGQVRYLAKGMDNGNLVPQTPTQTWSTRYGDCKAKTLLLLAILHGLGIEAEGALANLGNGDVVTARLPSIAAFNHIIVIAKPGGRTLWLDGTATDAQLDDIDDVLITGWALPVRAEGATLVEAPRRVPGRPTTLGTVELDMRGGLDLPAPFEATVTIRGRNASMLKTAMAQMGKDEQRRMLQSSAPSGADVILASHKVTFDDAASTAKIVLRGSITPRWSYADARYRYGLAPIGVGTLPDRSRAIWKEIPILMGAPANSVNTTRILLPDGGKGIVLDGAPATEIDLPGGRHVSRTAMLAGEVLTVELRNTQTGGEIAPAEIPAARARLAEARNRLLRIATVPGRPGPWNAVAAAKRAGRYDRQLADYASYIADKPEDASRLVARARFLEGIFEREKAVDDLDKAIALQADGATYMRRASLFEELGRRDAAEADLVAAYDLDPADTVALRRLAIARAQRGDKDGALALVDARIDASAGGEDEPGLLAMRASVLAAAGDASAAIAASDSAIEKRPGNANFLNGRCWIKGTLNVELDSALKDCTRAVEMGGTGVAAALDSRAMVYFRMNRLAEAATDIKAALELRPGASATLFLNGVVQRRMGSAAAGDAALAEARLLNPQVDAEYARFGVEP</sequence>
<dbReference type="InterPro" id="IPR024618">
    <property type="entry name" value="DUF3857"/>
</dbReference>
<dbReference type="SMART" id="SM00028">
    <property type="entry name" value="TPR"/>
    <property type="match status" value="3"/>
</dbReference>
<dbReference type="InterPro" id="IPR050498">
    <property type="entry name" value="Ycf3"/>
</dbReference>
<dbReference type="SUPFAM" id="SSF48452">
    <property type="entry name" value="TPR-like"/>
    <property type="match status" value="1"/>
</dbReference>
<feature type="repeat" description="TPR" evidence="3">
    <location>
        <begin position="854"/>
        <end position="887"/>
    </location>
</feature>
<keyword evidence="1" id="KW-0677">Repeat</keyword>
<evidence type="ECO:0000313" key="6">
    <source>
        <dbReference type="EMBL" id="AJP71060.1"/>
    </source>
</evidence>
<reference evidence="6 7" key="1">
    <citation type="journal article" date="2015" name="Int. J. Syst. Evol. Microbiol.">
        <title>Sphingomonas hengshuiensis sp. nov., isolated from lake wetland.</title>
        <authorList>
            <person name="Wei S."/>
            <person name="Wang T."/>
            <person name="Liu H."/>
            <person name="Zhang C."/>
            <person name="Guo J."/>
            <person name="Wang Q."/>
            <person name="Liang K."/>
            <person name="Zhang Z."/>
        </authorList>
    </citation>
    <scope>NUCLEOTIDE SEQUENCE [LARGE SCALE GENOMIC DNA]</scope>
    <source>
        <strain evidence="6 7">WHSC-8</strain>
    </source>
</reference>
<evidence type="ECO:0000256" key="1">
    <source>
        <dbReference type="ARBA" id="ARBA00022737"/>
    </source>
</evidence>
<evidence type="ECO:0000256" key="4">
    <source>
        <dbReference type="SAM" id="SignalP"/>
    </source>
</evidence>
<organism evidence="6 7">
    <name type="scientific">Sphingomonas hengshuiensis</name>
    <dbReference type="NCBI Taxonomy" id="1609977"/>
    <lineage>
        <taxon>Bacteria</taxon>
        <taxon>Pseudomonadati</taxon>
        <taxon>Pseudomonadota</taxon>
        <taxon>Alphaproteobacteria</taxon>
        <taxon>Sphingomonadales</taxon>
        <taxon>Sphingomonadaceae</taxon>
        <taxon>Sphingomonas</taxon>
    </lineage>
</organism>
<name>A0A7U4LE77_9SPHN</name>
<proteinExistence type="predicted"/>
<dbReference type="AlphaFoldDB" id="A0A7U4LE77"/>
<dbReference type="InterPro" id="IPR019734">
    <property type="entry name" value="TPR_rpt"/>
</dbReference>
<dbReference type="EMBL" id="CP010836">
    <property type="protein sequence ID" value="AJP71060.1"/>
    <property type="molecule type" value="Genomic_DNA"/>
</dbReference>
<feature type="signal peptide" evidence="4">
    <location>
        <begin position="1"/>
        <end position="19"/>
    </location>
</feature>
<dbReference type="Pfam" id="PF13181">
    <property type="entry name" value="TPR_8"/>
    <property type="match status" value="2"/>
</dbReference>
<evidence type="ECO:0000256" key="2">
    <source>
        <dbReference type="ARBA" id="ARBA00022803"/>
    </source>
</evidence>
<evidence type="ECO:0000313" key="7">
    <source>
        <dbReference type="Proteomes" id="UP000032300"/>
    </source>
</evidence>
<evidence type="ECO:0000256" key="3">
    <source>
        <dbReference type="PROSITE-ProRule" id="PRU00339"/>
    </source>
</evidence>
<protein>
    <recommendedName>
        <fullName evidence="5">DUF3857 domain-containing protein</fullName>
    </recommendedName>
</protein>